<evidence type="ECO:0000313" key="2">
    <source>
        <dbReference type="Proteomes" id="UP001596405"/>
    </source>
</evidence>
<evidence type="ECO:0000313" key="1">
    <source>
        <dbReference type="EMBL" id="MFC6996150.1"/>
    </source>
</evidence>
<gene>
    <name evidence="1" type="ORF">ACFQHR_00880</name>
</gene>
<accession>A0ABW2DGL2</accession>
<name>A0ABW2DGL2_9BACT</name>
<reference evidence="2" key="1">
    <citation type="journal article" date="2019" name="Int. J. Syst. Evol. Microbiol.">
        <title>The Global Catalogue of Microorganisms (GCM) 10K type strain sequencing project: providing services to taxonomists for standard genome sequencing and annotation.</title>
        <authorList>
            <consortium name="The Broad Institute Genomics Platform"/>
            <consortium name="The Broad Institute Genome Sequencing Center for Infectious Disease"/>
            <person name="Wu L."/>
            <person name="Ma J."/>
        </authorList>
    </citation>
    <scope>NUCLEOTIDE SEQUENCE [LARGE SCALE GENOMIC DNA]</scope>
    <source>
        <strain evidence="2">CGMCC 4.7393</strain>
    </source>
</reference>
<dbReference type="Proteomes" id="UP001596405">
    <property type="component" value="Unassembled WGS sequence"/>
</dbReference>
<keyword evidence="2" id="KW-1185">Reference proteome</keyword>
<sequence length="134" mass="15743">MIDICCTTCESDKRSIWGPGSSQLELNVLEAGNFINLEQCPECSTMWVHAFYEPHSSFSYFVKWKLLPNDFKKIHDIDSGKTLYNWHVSEAKRLWRTLSDQEQEAVELHRKRAYGHYCPVDMKVDEVNLEEQLK</sequence>
<organism evidence="1 2">
    <name type="scientific">Rufibacter roseus</name>
    <dbReference type="NCBI Taxonomy" id="1567108"/>
    <lineage>
        <taxon>Bacteria</taxon>
        <taxon>Pseudomonadati</taxon>
        <taxon>Bacteroidota</taxon>
        <taxon>Cytophagia</taxon>
        <taxon>Cytophagales</taxon>
        <taxon>Hymenobacteraceae</taxon>
        <taxon>Rufibacter</taxon>
    </lineage>
</organism>
<proteinExistence type="predicted"/>
<dbReference type="EMBL" id="JBHSYQ010000003">
    <property type="protein sequence ID" value="MFC6996150.1"/>
    <property type="molecule type" value="Genomic_DNA"/>
</dbReference>
<evidence type="ECO:0008006" key="3">
    <source>
        <dbReference type="Google" id="ProtNLM"/>
    </source>
</evidence>
<protein>
    <recommendedName>
        <fullName evidence="3">CpXC domain-containing protein</fullName>
    </recommendedName>
</protein>
<comment type="caution">
    <text evidence="1">The sequence shown here is derived from an EMBL/GenBank/DDBJ whole genome shotgun (WGS) entry which is preliminary data.</text>
</comment>